<accession>A0A6J1QN43</accession>
<evidence type="ECO:0000313" key="13">
    <source>
        <dbReference type="RefSeq" id="XP_024881975.1"/>
    </source>
</evidence>
<keyword evidence="2" id="KW-0645">Protease</keyword>
<dbReference type="FunFam" id="3.30.70.270:FF:000026">
    <property type="entry name" value="Transposon Ty3-G Gag-Pol polyprotein"/>
    <property type="match status" value="1"/>
</dbReference>
<dbReference type="Gene3D" id="3.30.70.270">
    <property type="match status" value="2"/>
</dbReference>
<dbReference type="PANTHER" id="PTHR37984:SF9">
    <property type="entry name" value="INTEGRASE CATALYTIC DOMAIN-CONTAINING PROTEIN"/>
    <property type="match status" value="1"/>
</dbReference>
<dbReference type="Pfam" id="PF17921">
    <property type="entry name" value="Integrase_H2C2"/>
    <property type="match status" value="1"/>
</dbReference>
<dbReference type="InterPro" id="IPR000477">
    <property type="entry name" value="RT_dom"/>
</dbReference>
<protein>
    <recommendedName>
        <fullName evidence="1">RNA-directed DNA polymerase</fullName>
        <ecNumber evidence="1">2.7.7.49</ecNumber>
    </recommendedName>
</protein>
<evidence type="ECO:0000256" key="7">
    <source>
        <dbReference type="ARBA" id="ARBA00022918"/>
    </source>
</evidence>
<keyword evidence="4" id="KW-0540">Nuclease</keyword>
<evidence type="ECO:0000256" key="6">
    <source>
        <dbReference type="ARBA" id="ARBA00022759"/>
    </source>
</evidence>
<dbReference type="InterPro" id="IPR043128">
    <property type="entry name" value="Rev_trsase/Diguanyl_cyclase"/>
</dbReference>
<dbReference type="InterPro" id="IPR050951">
    <property type="entry name" value="Retrovirus_Pol_polyprotein"/>
</dbReference>
<reference evidence="13" key="1">
    <citation type="submission" date="2025-08" db="UniProtKB">
        <authorList>
            <consortium name="RefSeq"/>
        </authorList>
    </citation>
    <scope>IDENTIFICATION</scope>
    <source>
        <tissue evidence="13">Whole body</tissue>
    </source>
</reference>
<dbReference type="RefSeq" id="XP_024881975.1">
    <property type="nucleotide sequence ID" value="XM_025026207.1"/>
</dbReference>
<dbReference type="CDD" id="cd01647">
    <property type="entry name" value="RT_LTR"/>
    <property type="match status" value="1"/>
</dbReference>
<keyword evidence="3" id="KW-0808">Transferase</keyword>
<feature type="domain" description="Integrase catalytic" evidence="11">
    <location>
        <begin position="792"/>
        <end position="954"/>
    </location>
</feature>
<organism evidence="12 13">
    <name type="scientific">Temnothorax curvispinosus</name>
    <dbReference type="NCBI Taxonomy" id="300111"/>
    <lineage>
        <taxon>Eukaryota</taxon>
        <taxon>Metazoa</taxon>
        <taxon>Ecdysozoa</taxon>
        <taxon>Arthropoda</taxon>
        <taxon>Hexapoda</taxon>
        <taxon>Insecta</taxon>
        <taxon>Pterygota</taxon>
        <taxon>Neoptera</taxon>
        <taxon>Endopterygota</taxon>
        <taxon>Hymenoptera</taxon>
        <taxon>Apocrita</taxon>
        <taxon>Aculeata</taxon>
        <taxon>Formicoidea</taxon>
        <taxon>Formicidae</taxon>
        <taxon>Myrmicinae</taxon>
        <taxon>Temnothorax</taxon>
    </lineage>
</organism>
<dbReference type="InterPro" id="IPR036397">
    <property type="entry name" value="RNaseH_sf"/>
</dbReference>
<dbReference type="InterPro" id="IPR001584">
    <property type="entry name" value="Integrase_cat-core"/>
</dbReference>
<dbReference type="InterPro" id="IPR001878">
    <property type="entry name" value="Znf_CCHC"/>
</dbReference>
<dbReference type="GO" id="GO:0042575">
    <property type="term" value="C:DNA polymerase complex"/>
    <property type="evidence" value="ECO:0007669"/>
    <property type="project" value="UniProtKB-ARBA"/>
</dbReference>
<dbReference type="GO" id="GO:0015074">
    <property type="term" value="P:DNA integration"/>
    <property type="evidence" value="ECO:0007669"/>
    <property type="project" value="InterPro"/>
</dbReference>
<dbReference type="InterPro" id="IPR043502">
    <property type="entry name" value="DNA/RNA_pol_sf"/>
</dbReference>
<feature type="compositionally biased region" description="Basic and acidic residues" evidence="9">
    <location>
        <begin position="1094"/>
        <end position="1106"/>
    </location>
</feature>
<keyword evidence="12" id="KW-1185">Reference proteome</keyword>
<dbReference type="FunFam" id="1.10.340.70:FF:000003">
    <property type="entry name" value="Protein CBG25708"/>
    <property type="match status" value="1"/>
</dbReference>
<dbReference type="GO" id="GO:0004190">
    <property type="term" value="F:aspartic-type endopeptidase activity"/>
    <property type="evidence" value="ECO:0007669"/>
    <property type="project" value="UniProtKB-KW"/>
</dbReference>
<dbReference type="Gene3D" id="3.30.420.10">
    <property type="entry name" value="Ribonuclease H-like superfamily/Ribonuclease H"/>
    <property type="match status" value="1"/>
</dbReference>
<keyword evidence="8" id="KW-0238">DNA-binding</keyword>
<keyword evidence="6" id="KW-0378">Hydrolase</keyword>
<evidence type="ECO:0000256" key="3">
    <source>
        <dbReference type="ARBA" id="ARBA00022695"/>
    </source>
</evidence>
<keyword evidence="7" id="KW-0695">RNA-directed DNA polymerase</keyword>
<dbReference type="InterPro" id="IPR036875">
    <property type="entry name" value="Znf_CCHC_sf"/>
</dbReference>
<name>A0A6J1QN43_9HYME</name>
<proteinExistence type="predicted"/>
<dbReference type="GO" id="GO:0003677">
    <property type="term" value="F:DNA binding"/>
    <property type="evidence" value="ECO:0007669"/>
    <property type="project" value="UniProtKB-KW"/>
</dbReference>
<evidence type="ECO:0000256" key="1">
    <source>
        <dbReference type="ARBA" id="ARBA00012493"/>
    </source>
</evidence>
<dbReference type="SUPFAM" id="SSF57756">
    <property type="entry name" value="Retrovirus zinc finger-like domains"/>
    <property type="match status" value="1"/>
</dbReference>
<evidence type="ECO:0000256" key="8">
    <source>
        <dbReference type="ARBA" id="ARBA00023125"/>
    </source>
</evidence>
<gene>
    <name evidence="13" type="primary">LOC112461115</name>
</gene>
<feature type="domain" description="Reverse transcriptase" evidence="10">
    <location>
        <begin position="242"/>
        <end position="420"/>
    </location>
</feature>
<evidence type="ECO:0000256" key="4">
    <source>
        <dbReference type="ARBA" id="ARBA00022722"/>
    </source>
</evidence>
<feature type="region of interest" description="Disordered" evidence="9">
    <location>
        <begin position="148"/>
        <end position="169"/>
    </location>
</feature>
<dbReference type="GO" id="GO:0004519">
    <property type="term" value="F:endonuclease activity"/>
    <property type="evidence" value="ECO:0007669"/>
    <property type="project" value="UniProtKB-KW"/>
</dbReference>
<evidence type="ECO:0000259" key="11">
    <source>
        <dbReference type="PROSITE" id="PS50994"/>
    </source>
</evidence>
<dbReference type="SMART" id="SM00343">
    <property type="entry name" value="ZnF_C2HC"/>
    <property type="match status" value="2"/>
</dbReference>
<dbReference type="SUPFAM" id="SSF56672">
    <property type="entry name" value="DNA/RNA polymerases"/>
    <property type="match status" value="1"/>
</dbReference>
<dbReference type="CDD" id="cd09274">
    <property type="entry name" value="RNase_HI_RT_Ty3"/>
    <property type="match status" value="1"/>
</dbReference>
<keyword evidence="5" id="KW-0064">Aspartyl protease</keyword>
<dbReference type="EC" id="2.7.7.49" evidence="1"/>
<dbReference type="AlphaFoldDB" id="A0A6J1QN43"/>
<evidence type="ECO:0000256" key="2">
    <source>
        <dbReference type="ARBA" id="ARBA00022670"/>
    </source>
</evidence>
<dbReference type="GO" id="GO:0008270">
    <property type="term" value="F:zinc ion binding"/>
    <property type="evidence" value="ECO:0007669"/>
    <property type="project" value="InterPro"/>
</dbReference>
<feature type="region of interest" description="Disordered" evidence="9">
    <location>
        <begin position="1037"/>
        <end position="1106"/>
    </location>
</feature>
<feature type="non-terminal residue" evidence="13">
    <location>
        <position position="1106"/>
    </location>
</feature>
<dbReference type="PROSITE" id="PS50878">
    <property type="entry name" value="RT_POL"/>
    <property type="match status" value="1"/>
</dbReference>
<dbReference type="FunFam" id="3.10.20.370:FF:000001">
    <property type="entry name" value="Retrovirus-related Pol polyprotein from transposon 17.6-like protein"/>
    <property type="match status" value="1"/>
</dbReference>
<sequence length="1106" mass="126524">MRVQSPGESMEDFITDLCKLADSCEYENFREQLIRDRIVVGVADRRLSERLQLLDGLDYKRAVEVARSYETVQKQNQLLRSDVAGTGTAVNRVQNKTKARKGRNYSTPWKCYGCGSEKKHAKEECPARSSKCNKCAKEGHWAKVCKSGTADGRSEKNKPKTAIQQVEDDSSTDPFFVATVSQSQVPSDEPWRAKVTVDGVTICFQLDPGTDVTLITDILNFVKTRIIHGGSGGAKLEEMLQMGVIEKVDEPTDWCSGIVLVKKQNTDDIRFCVDLTKLNQAVERENHPMPTVEHTLGQLNGVKYITKLDCVSGFWQVPLSEDSKKLTTFITPFGRFCFCRLPFGISSAPECFQKRASQILEGLEGVANLIDDIIVWGKTIQEHDARLRAVLQRLEENNITLNANKCQFCVQETTFLGHRISADGISPDPSKVQAIAELTAPNDVTGVRSFLGMVNYLGKFVPRLSETLTPIYNLLRNNEEFVWSAECEKAFRSVLRVLSSSPCLAIFDPNRRTVVSADASSFGLGAVLRQEDETGELRPVAYASRTLTDTEKRYAQIEKEILALTWACERFHDFIYGKFFYLETDHRPLVPLLMTKNLDELSPRLQRMRMRLMHYDFECFFTAGKDILAADYLSRSPLKMSGNLDLQEGISTHVQFVFEQSPVSDTILSRLLNLQAEDPVCRELVKYIQNGWPCKDRISASVKSFYEFRNNLTLARGFIMFGNRFYIPTGLRRETLEAIHNAHQGIEKCRARARYSVWWPKLSAELQQLVDSCAVCVQNRPARSEPLKPSNFPDRPWQIIAMDLFKHSTSWYLVVADFYSRYPEVYQLPDLRSITIIVRLKEIFARHGIPDLIRSDNGTQFDPLRTTEFRAFKKTYGFEHETSSPHFPQSNGFIEAMVKTVKSGLEKSKDFNVWLLEYRTTPLKCGFSPSELAMGRRIKSFLPVIPSLLMPKTINRDTLLSKEKERMDRQKKDFDRRHHKSERDDLEVGDRVWIRDLRRWGVIQERAVQPRSYIIQSDTGTYRRNRSHLHRLEAPLGYFDTPEDTPRREEWLTPPQSPGKLRTPKEPPSSVVRQELLALPAPMEDAIDPVPQLPEKKTYPVRDRKK</sequence>
<dbReference type="Pfam" id="PF17919">
    <property type="entry name" value="RT_RNaseH_2"/>
    <property type="match status" value="1"/>
</dbReference>
<dbReference type="PROSITE" id="PS50994">
    <property type="entry name" value="INTEGRASE"/>
    <property type="match status" value="1"/>
</dbReference>
<keyword evidence="6" id="KW-0255">Endonuclease</keyword>
<dbReference type="Gene3D" id="1.10.340.70">
    <property type="match status" value="1"/>
</dbReference>
<dbReference type="Gene3D" id="3.10.10.10">
    <property type="entry name" value="HIV Type 1 Reverse Transcriptase, subunit A, domain 1"/>
    <property type="match status" value="1"/>
</dbReference>
<dbReference type="Pfam" id="PF00078">
    <property type="entry name" value="RVT_1"/>
    <property type="match status" value="1"/>
</dbReference>
<dbReference type="InterPro" id="IPR012337">
    <property type="entry name" value="RNaseH-like_sf"/>
</dbReference>
<evidence type="ECO:0000313" key="12">
    <source>
        <dbReference type="Proteomes" id="UP000504618"/>
    </source>
</evidence>
<dbReference type="FunFam" id="3.30.420.10:FF:000063">
    <property type="entry name" value="Retrovirus-related Pol polyprotein from transposon 297-like Protein"/>
    <property type="match status" value="1"/>
</dbReference>
<dbReference type="GeneID" id="112461115"/>
<evidence type="ECO:0000256" key="9">
    <source>
        <dbReference type="SAM" id="MobiDB-lite"/>
    </source>
</evidence>
<dbReference type="Gene3D" id="4.10.60.10">
    <property type="entry name" value="Zinc finger, CCHC-type"/>
    <property type="match status" value="1"/>
</dbReference>
<dbReference type="InterPro" id="IPR041588">
    <property type="entry name" value="Integrase_H2C2"/>
</dbReference>
<dbReference type="OrthoDB" id="7554151at2759"/>
<keyword evidence="3" id="KW-0548">Nucleotidyltransferase</keyword>
<evidence type="ECO:0000256" key="5">
    <source>
        <dbReference type="ARBA" id="ARBA00022750"/>
    </source>
</evidence>
<dbReference type="GO" id="GO:0003964">
    <property type="term" value="F:RNA-directed DNA polymerase activity"/>
    <property type="evidence" value="ECO:0007669"/>
    <property type="project" value="UniProtKB-KW"/>
</dbReference>
<dbReference type="Proteomes" id="UP000504618">
    <property type="component" value="Unplaced"/>
</dbReference>
<dbReference type="GO" id="GO:0006508">
    <property type="term" value="P:proteolysis"/>
    <property type="evidence" value="ECO:0007669"/>
    <property type="project" value="UniProtKB-KW"/>
</dbReference>
<dbReference type="SUPFAM" id="SSF53098">
    <property type="entry name" value="Ribonuclease H-like"/>
    <property type="match status" value="1"/>
</dbReference>
<feature type="region of interest" description="Disordered" evidence="9">
    <location>
        <begin position="960"/>
        <end position="981"/>
    </location>
</feature>
<dbReference type="InterPro" id="IPR041577">
    <property type="entry name" value="RT_RNaseH_2"/>
</dbReference>
<dbReference type="PANTHER" id="PTHR37984">
    <property type="entry name" value="PROTEIN CBG26694"/>
    <property type="match status" value="1"/>
</dbReference>
<evidence type="ECO:0000259" key="10">
    <source>
        <dbReference type="PROSITE" id="PS50878"/>
    </source>
</evidence>